<dbReference type="AlphaFoldDB" id="A0A072NRX3"/>
<organism evidence="1 2">
    <name type="scientific">Schinkia azotoformans MEV2011</name>
    <dbReference type="NCBI Taxonomy" id="1348973"/>
    <lineage>
        <taxon>Bacteria</taxon>
        <taxon>Bacillati</taxon>
        <taxon>Bacillota</taxon>
        <taxon>Bacilli</taxon>
        <taxon>Bacillales</taxon>
        <taxon>Bacillaceae</taxon>
        <taxon>Calidifontibacillus/Schinkia group</taxon>
        <taxon>Schinkia</taxon>
    </lineage>
</organism>
<gene>
    <name evidence="1" type="ORF">M670_00490</name>
</gene>
<dbReference type="PATRIC" id="fig|1348973.3.peg.476"/>
<dbReference type="Proteomes" id="UP000027936">
    <property type="component" value="Unassembled WGS sequence"/>
</dbReference>
<evidence type="ECO:0000313" key="1">
    <source>
        <dbReference type="EMBL" id="KEF40464.1"/>
    </source>
</evidence>
<name>A0A072NRX3_SCHAZ</name>
<dbReference type="EMBL" id="JJRY01000001">
    <property type="protein sequence ID" value="KEF40464.1"/>
    <property type="molecule type" value="Genomic_DNA"/>
</dbReference>
<dbReference type="RefSeq" id="WP_035192897.1">
    <property type="nucleotide sequence ID" value="NZ_JJRY01000001.1"/>
</dbReference>
<sequence length="61" mass="6637">MSYKVDKKDFALAVVSGNPVQGDPPDQIAENALNLYFSAIAVAEKYNKENGQPSVQVLKPE</sequence>
<protein>
    <submittedName>
        <fullName evidence="1">Uncharacterized protein</fullName>
    </submittedName>
</protein>
<evidence type="ECO:0000313" key="2">
    <source>
        <dbReference type="Proteomes" id="UP000027936"/>
    </source>
</evidence>
<accession>A0A072NRX3</accession>
<comment type="caution">
    <text evidence="1">The sequence shown here is derived from an EMBL/GenBank/DDBJ whole genome shotgun (WGS) entry which is preliminary data.</text>
</comment>
<dbReference type="OrthoDB" id="9966257at2"/>
<reference evidence="1 2" key="1">
    <citation type="submission" date="2014-04" db="EMBL/GenBank/DDBJ databases">
        <title>Draft genome sequence of Bacillus azotoformans MEV2011, a (co-) denitrifying strain unable to grow in the presence of oxygen.</title>
        <authorList>
            <person name="Nielsen M."/>
            <person name="Schreiber L."/>
            <person name="Finster K."/>
            <person name="Schramm A."/>
        </authorList>
    </citation>
    <scope>NUCLEOTIDE SEQUENCE [LARGE SCALE GENOMIC DNA]</scope>
    <source>
        <strain evidence="1 2">MEV2011</strain>
    </source>
</reference>
<proteinExistence type="predicted"/>